<dbReference type="EMBL" id="CP001631">
    <property type="protein sequence ID" value="ACU54845.1"/>
    <property type="molecule type" value="Genomic_DNA"/>
</dbReference>
<name>C7M1U8_ACIFD</name>
<dbReference type="GO" id="GO:0035312">
    <property type="term" value="F:5'-3' DNA exonuclease activity"/>
    <property type="evidence" value="ECO:0007669"/>
    <property type="project" value="TreeGrafter"/>
</dbReference>
<dbReference type="InterPro" id="IPR003141">
    <property type="entry name" value="Pol/His_phosphatase_N"/>
</dbReference>
<dbReference type="Gene3D" id="3.20.20.140">
    <property type="entry name" value="Metal-dependent hydrolases"/>
    <property type="match status" value="1"/>
</dbReference>
<dbReference type="OrthoDB" id="9804333at2"/>
<dbReference type="GO" id="GO:0004534">
    <property type="term" value="F:5'-3' RNA exonuclease activity"/>
    <property type="evidence" value="ECO:0007669"/>
    <property type="project" value="TreeGrafter"/>
</dbReference>
<dbReference type="PANTHER" id="PTHR42924">
    <property type="entry name" value="EXONUCLEASE"/>
    <property type="match status" value="1"/>
</dbReference>
<proteinExistence type="predicted"/>
<reference evidence="2 3" key="1">
    <citation type="journal article" date="2009" name="Stand. Genomic Sci.">
        <title>Complete genome sequence of Acidimicrobium ferrooxidans type strain (ICP).</title>
        <authorList>
            <person name="Clum A."/>
            <person name="Nolan M."/>
            <person name="Lang E."/>
            <person name="Glavina Del Rio T."/>
            <person name="Tice H."/>
            <person name="Copeland A."/>
            <person name="Cheng J.F."/>
            <person name="Lucas S."/>
            <person name="Chen F."/>
            <person name="Bruce D."/>
            <person name="Goodwin L."/>
            <person name="Pitluck S."/>
            <person name="Ivanova N."/>
            <person name="Mavrommatis K."/>
            <person name="Mikhailova N."/>
            <person name="Pati A."/>
            <person name="Chen A."/>
            <person name="Palaniappan K."/>
            <person name="Goker M."/>
            <person name="Spring S."/>
            <person name="Land M."/>
            <person name="Hauser L."/>
            <person name="Chang Y.J."/>
            <person name="Jeffries C.C."/>
            <person name="Chain P."/>
            <person name="Bristow J."/>
            <person name="Eisen J.A."/>
            <person name="Markowitz V."/>
            <person name="Hugenholtz P."/>
            <person name="Kyrpides N.C."/>
            <person name="Klenk H.P."/>
            <person name="Lapidus A."/>
        </authorList>
    </citation>
    <scope>NUCLEOTIDE SEQUENCE [LARGE SCALE GENOMIC DNA]</scope>
    <source>
        <strain evidence="3">DSM 10331 / JCM 15462 / NBRC 103882 / ICP</strain>
    </source>
</reference>
<dbReference type="SUPFAM" id="SSF89550">
    <property type="entry name" value="PHP domain-like"/>
    <property type="match status" value="1"/>
</dbReference>
<organism evidence="2 3">
    <name type="scientific">Acidimicrobium ferrooxidans (strain DSM 10331 / JCM 15462 / NBRC 103882 / ICP)</name>
    <dbReference type="NCBI Taxonomy" id="525909"/>
    <lineage>
        <taxon>Bacteria</taxon>
        <taxon>Bacillati</taxon>
        <taxon>Actinomycetota</taxon>
        <taxon>Acidimicrobiia</taxon>
        <taxon>Acidimicrobiales</taxon>
        <taxon>Acidimicrobiaceae</taxon>
        <taxon>Acidimicrobium</taxon>
    </lineage>
</organism>
<gene>
    <name evidence="2" type="ordered locus">Afer_1941</name>
</gene>
<dbReference type="HOGENOM" id="CLU_067347_1_0_11"/>
<evidence type="ECO:0000313" key="3">
    <source>
        <dbReference type="Proteomes" id="UP000000771"/>
    </source>
</evidence>
<dbReference type="KEGG" id="afo:Afer_1941"/>
<sequence>MIDLHLHSTASDGSNDPAELAGIVAGAEIVALTDHDTVEGIAAFREALSGTSAFIVGAELSLATTTGSLHLLCYGTGLLGPAGTSLLGTLADDRTRRNEQLLARAAANGLDVPLEAVLAAAGATRLDEKSVGRPHVAAVLVERGYARDIPDAFDRYLAKGRPLYVPKARLRFADVIEPLAAIGVATVVAHPLSLELAPDALEDHLRTLRDLGLVGLEAHYAAYAPSTRTALAELADRLHLVATGGSDAHGRFKAGLSPLVGYGDLDVPVVSGEALIDAIARLGGHADLY</sequence>
<dbReference type="SMART" id="SM00481">
    <property type="entry name" value="POLIIIAc"/>
    <property type="match status" value="1"/>
</dbReference>
<dbReference type="eggNOG" id="COG0613">
    <property type="taxonomic scope" value="Bacteria"/>
</dbReference>
<dbReference type="Gene3D" id="1.10.150.650">
    <property type="match status" value="1"/>
</dbReference>
<feature type="domain" description="Polymerase/histidinol phosphatase N-terminal" evidence="1">
    <location>
        <begin position="2"/>
        <end position="64"/>
    </location>
</feature>
<keyword evidence="3" id="KW-1185">Reference proteome</keyword>
<dbReference type="RefSeq" id="WP_015799321.1">
    <property type="nucleotide sequence ID" value="NC_013124.1"/>
</dbReference>
<dbReference type="InterPro" id="IPR052018">
    <property type="entry name" value="PHP_domain"/>
</dbReference>
<dbReference type="PANTHER" id="PTHR42924:SF3">
    <property type="entry name" value="POLYMERASE_HISTIDINOL PHOSPHATASE N-TERMINAL DOMAIN-CONTAINING PROTEIN"/>
    <property type="match status" value="1"/>
</dbReference>
<dbReference type="Proteomes" id="UP000000771">
    <property type="component" value="Chromosome"/>
</dbReference>
<protein>
    <submittedName>
        <fullName evidence="2">PHP domain protein</fullName>
    </submittedName>
</protein>
<dbReference type="AlphaFoldDB" id="C7M1U8"/>
<accession>C7M1U8</accession>
<evidence type="ECO:0000313" key="2">
    <source>
        <dbReference type="EMBL" id="ACU54845.1"/>
    </source>
</evidence>
<evidence type="ECO:0000259" key="1">
    <source>
        <dbReference type="SMART" id="SM00481"/>
    </source>
</evidence>
<dbReference type="InterPro" id="IPR016195">
    <property type="entry name" value="Pol/histidinol_Pase-like"/>
</dbReference>